<proteinExistence type="predicted"/>
<evidence type="ECO:0008006" key="3">
    <source>
        <dbReference type="Google" id="ProtNLM"/>
    </source>
</evidence>
<name>A0AAV2E0R5_9ROSI</name>
<keyword evidence="2" id="KW-1185">Reference proteome</keyword>
<evidence type="ECO:0000313" key="1">
    <source>
        <dbReference type="EMBL" id="CAL1379349.1"/>
    </source>
</evidence>
<dbReference type="EMBL" id="OZ034816">
    <property type="protein sequence ID" value="CAL1379349.1"/>
    <property type="molecule type" value="Genomic_DNA"/>
</dbReference>
<sequence>MINQLTLDSGEIIEKPEEIADEAVSFYRKLYGVVNGEIQPDPALLTMLIEKNVSLDEGNALCAPVTVNEIKSALSSMKPDKAPGPDGWTLGFIRRLGAWLVKTSLQEFWNSLIKGLSQEV</sequence>
<dbReference type="Proteomes" id="UP001497516">
    <property type="component" value="Chromosome 3"/>
</dbReference>
<dbReference type="AlphaFoldDB" id="A0AAV2E0R5"/>
<organism evidence="1 2">
    <name type="scientific">Linum trigynum</name>
    <dbReference type="NCBI Taxonomy" id="586398"/>
    <lineage>
        <taxon>Eukaryota</taxon>
        <taxon>Viridiplantae</taxon>
        <taxon>Streptophyta</taxon>
        <taxon>Embryophyta</taxon>
        <taxon>Tracheophyta</taxon>
        <taxon>Spermatophyta</taxon>
        <taxon>Magnoliopsida</taxon>
        <taxon>eudicotyledons</taxon>
        <taxon>Gunneridae</taxon>
        <taxon>Pentapetalae</taxon>
        <taxon>rosids</taxon>
        <taxon>fabids</taxon>
        <taxon>Malpighiales</taxon>
        <taxon>Linaceae</taxon>
        <taxon>Linum</taxon>
    </lineage>
</organism>
<accession>A0AAV2E0R5</accession>
<protein>
    <recommendedName>
        <fullName evidence="3">Reverse transcriptase</fullName>
    </recommendedName>
</protein>
<reference evidence="1 2" key="1">
    <citation type="submission" date="2024-04" db="EMBL/GenBank/DDBJ databases">
        <authorList>
            <person name="Fracassetti M."/>
        </authorList>
    </citation>
    <scope>NUCLEOTIDE SEQUENCE [LARGE SCALE GENOMIC DNA]</scope>
</reference>
<evidence type="ECO:0000313" key="2">
    <source>
        <dbReference type="Proteomes" id="UP001497516"/>
    </source>
</evidence>
<gene>
    <name evidence="1" type="ORF">LTRI10_LOCUS20874</name>
</gene>